<name>A0ABP0WSN0_9BRYO</name>
<proteinExistence type="predicted"/>
<dbReference type="Proteomes" id="UP001497444">
    <property type="component" value="Chromosome 3"/>
</dbReference>
<evidence type="ECO:0000313" key="1">
    <source>
        <dbReference type="EMBL" id="CAK9269884.1"/>
    </source>
</evidence>
<gene>
    <name evidence="1" type="ORF">CSSPJE1EN1_LOCUS15362</name>
</gene>
<dbReference type="EMBL" id="OZ020098">
    <property type="protein sequence ID" value="CAK9269884.1"/>
    <property type="molecule type" value="Genomic_DNA"/>
</dbReference>
<keyword evidence="2" id="KW-1185">Reference proteome</keyword>
<reference evidence="1" key="1">
    <citation type="submission" date="2024-02" db="EMBL/GenBank/DDBJ databases">
        <authorList>
            <consortium name="ELIXIR-Norway"/>
            <consortium name="Elixir Norway"/>
        </authorList>
    </citation>
    <scope>NUCLEOTIDE SEQUENCE</scope>
</reference>
<organism evidence="1 2">
    <name type="scientific">Sphagnum jensenii</name>
    <dbReference type="NCBI Taxonomy" id="128206"/>
    <lineage>
        <taxon>Eukaryota</taxon>
        <taxon>Viridiplantae</taxon>
        <taxon>Streptophyta</taxon>
        <taxon>Embryophyta</taxon>
        <taxon>Bryophyta</taxon>
        <taxon>Sphagnophytina</taxon>
        <taxon>Sphagnopsida</taxon>
        <taxon>Sphagnales</taxon>
        <taxon>Sphagnaceae</taxon>
        <taxon>Sphagnum</taxon>
    </lineage>
</organism>
<sequence>MELSGRFMERSLKGLMNQNNLQHRGAGVASTGGTDSASVLSRLPCFLSSNFSRCLDKENAGAASQGSLLSGFSSADLQRRCNGDGSIALGRFFQGSLRRMAAADGKQSNKSLQQGSLGKTC</sequence>
<accession>A0ABP0WSN0</accession>
<protein>
    <submittedName>
        <fullName evidence="1">Uncharacterized protein</fullName>
    </submittedName>
</protein>
<evidence type="ECO:0000313" key="2">
    <source>
        <dbReference type="Proteomes" id="UP001497444"/>
    </source>
</evidence>